<feature type="chain" id="PRO_5042271871" description="histidine kinase" evidence="7">
    <location>
        <begin position="19"/>
        <end position="653"/>
    </location>
</feature>
<evidence type="ECO:0000259" key="8">
    <source>
        <dbReference type="PROSITE" id="PS50109"/>
    </source>
</evidence>
<dbReference type="AlphaFoldDB" id="A0AAD1XUN8"/>
<dbReference type="GO" id="GO:0000155">
    <property type="term" value="F:phosphorelay sensor kinase activity"/>
    <property type="evidence" value="ECO:0007669"/>
    <property type="project" value="InterPro"/>
</dbReference>
<evidence type="ECO:0000313" key="9">
    <source>
        <dbReference type="EMBL" id="CAI2378767.1"/>
    </source>
</evidence>
<dbReference type="Gene3D" id="1.10.287.130">
    <property type="match status" value="1"/>
</dbReference>
<comment type="catalytic activity">
    <reaction evidence="1">
        <text>ATP + protein L-histidine = ADP + protein N-phospho-L-histidine.</text>
        <dbReference type="EC" id="2.7.13.3"/>
    </reaction>
</comment>
<name>A0AAD1XUN8_EUPCR</name>
<dbReference type="GO" id="GO:0009927">
    <property type="term" value="F:histidine phosphotransfer kinase activity"/>
    <property type="evidence" value="ECO:0007669"/>
    <property type="project" value="TreeGrafter"/>
</dbReference>
<organism evidence="9 10">
    <name type="scientific">Euplotes crassus</name>
    <dbReference type="NCBI Taxonomy" id="5936"/>
    <lineage>
        <taxon>Eukaryota</taxon>
        <taxon>Sar</taxon>
        <taxon>Alveolata</taxon>
        <taxon>Ciliophora</taxon>
        <taxon>Intramacronucleata</taxon>
        <taxon>Spirotrichea</taxon>
        <taxon>Hypotrichia</taxon>
        <taxon>Euplotida</taxon>
        <taxon>Euplotidae</taxon>
        <taxon>Moneuplotes</taxon>
    </lineage>
</organism>
<evidence type="ECO:0000256" key="2">
    <source>
        <dbReference type="ARBA" id="ARBA00012438"/>
    </source>
</evidence>
<keyword evidence="4" id="KW-0808">Transferase</keyword>
<keyword evidence="6" id="KW-0812">Transmembrane</keyword>
<feature type="signal peptide" evidence="7">
    <location>
        <begin position="1"/>
        <end position="18"/>
    </location>
</feature>
<dbReference type="Gene3D" id="3.30.565.10">
    <property type="entry name" value="Histidine kinase-like ATPase, C-terminal domain"/>
    <property type="match status" value="1"/>
</dbReference>
<dbReference type="CDD" id="cd00082">
    <property type="entry name" value="HisKA"/>
    <property type="match status" value="1"/>
</dbReference>
<keyword evidence="6" id="KW-1133">Transmembrane helix</keyword>
<dbReference type="EC" id="2.7.13.3" evidence="2"/>
<dbReference type="InterPro" id="IPR005467">
    <property type="entry name" value="His_kinase_dom"/>
</dbReference>
<gene>
    <name evidence="9" type="ORF">ECRASSUSDP1_LOCUS20167</name>
</gene>
<keyword evidence="5" id="KW-0418">Kinase</keyword>
<dbReference type="PRINTS" id="PR00344">
    <property type="entry name" value="BCTRLSENSOR"/>
</dbReference>
<proteinExistence type="predicted"/>
<evidence type="ECO:0000256" key="4">
    <source>
        <dbReference type="ARBA" id="ARBA00022679"/>
    </source>
</evidence>
<dbReference type="SMART" id="SM00388">
    <property type="entry name" value="HisKA"/>
    <property type="match status" value="1"/>
</dbReference>
<dbReference type="SMART" id="SM00387">
    <property type="entry name" value="HATPase_c"/>
    <property type="match status" value="1"/>
</dbReference>
<feature type="transmembrane region" description="Helical" evidence="6">
    <location>
        <begin position="58"/>
        <end position="86"/>
    </location>
</feature>
<dbReference type="PROSITE" id="PS50109">
    <property type="entry name" value="HIS_KIN"/>
    <property type="match status" value="1"/>
</dbReference>
<keyword evidence="7" id="KW-0732">Signal</keyword>
<evidence type="ECO:0000256" key="1">
    <source>
        <dbReference type="ARBA" id="ARBA00000085"/>
    </source>
</evidence>
<feature type="domain" description="Histidine kinase" evidence="8">
    <location>
        <begin position="362"/>
        <end position="653"/>
    </location>
</feature>
<sequence length="653" mass="74926">MLVTVILFLSVFQGIVEKSEMAAKYSGTILSIIVIFGITEINVNLGQYRLYEAFMGQIALSFLMSTCMSTNWIAATLCLLLSYAYYCTRMITTFDDVPNELFIGLLEASSLYALGAYLSSRTLHRELSANFKAKESSKEFKKFLKCVPEGVSIVDHEFMELKFYNSKLREAFDINRYCDSGAELAEFNDLKSSIDQEFSQALKKMAKNSCENSVGNKPFKSLMKKFKIIKESDIGSFEPLDEEDKNVEDQLDQPLLEKKQKLGSPEDKNLFEFLYQERETLKRENAKEKESKVSLYFNDFNFIDGIEISKREFVIKTRSVSRNDTDSPKSSMYLHIFSDTTQITQLEEQKAQNRYQKQMLANVSHEFRTPLNAMSLSLVLLRKKIGGPYAKLLKIASSSCNILNFLVEDILDHAKIESGVFEIQPEVFKVSKIIEEVEEIFELQALQKRISLKFHVEKEIECIKIETDKQRIKQVMMNLLSNALKFTDRGEIKVFLERLIGDHKDSSKSREEDKVDHDGKELHFIPNRMNESYSVEITPRPQIPRVSHYERYPDNNDKSSYRGVIQNPHIDPYRKLKLKLTVEDSGIGIPLSDQSSLFKLFGKTSSNHNRNKTGCGLGLTICRKILQKLGGDITLESEEGKGTKFTCIFECKY</sequence>
<dbReference type="InterPro" id="IPR036097">
    <property type="entry name" value="HisK_dim/P_sf"/>
</dbReference>
<dbReference type="SUPFAM" id="SSF55874">
    <property type="entry name" value="ATPase domain of HSP90 chaperone/DNA topoisomerase II/histidine kinase"/>
    <property type="match status" value="1"/>
</dbReference>
<feature type="transmembrane region" description="Helical" evidence="6">
    <location>
        <begin position="28"/>
        <end position="46"/>
    </location>
</feature>
<dbReference type="PANTHER" id="PTHR43047:SF72">
    <property type="entry name" value="OSMOSENSING HISTIDINE PROTEIN KINASE SLN1"/>
    <property type="match status" value="1"/>
</dbReference>
<dbReference type="InterPro" id="IPR003661">
    <property type="entry name" value="HisK_dim/P_dom"/>
</dbReference>
<protein>
    <recommendedName>
        <fullName evidence="2">histidine kinase</fullName>
        <ecNumber evidence="2">2.7.13.3</ecNumber>
    </recommendedName>
</protein>
<keyword evidence="10" id="KW-1185">Reference proteome</keyword>
<evidence type="ECO:0000256" key="5">
    <source>
        <dbReference type="ARBA" id="ARBA00022777"/>
    </source>
</evidence>
<evidence type="ECO:0000256" key="3">
    <source>
        <dbReference type="ARBA" id="ARBA00022553"/>
    </source>
</evidence>
<comment type="caution">
    <text evidence="9">The sequence shown here is derived from an EMBL/GenBank/DDBJ whole genome shotgun (WGS) entry which is preliminary data.</text>
</comment>
<dbReference type="SUPFAM" id="SSF47384">
    <property type="entry name" value="Homodimeric domain of signal transducing histidine kinase"/>
    <property type="match status" value="1"/>
</dbReference>
<dbReference type="GO" id="GO:0005886">
    <property type="term" value="C:plasma membrane"/>
    <property type="evidence" value="ECO:0007669"/>
    <property type="project" value="TreeGrafter"/>
</dbReference>
<dbReference type="Pfam" id="PF00512">
    <property type="entry name" value="HisKA"/>
    <property type="match status" value="1"/>
</dbReference>
<dbReference type="InterPro" id="IPR036890">
    <property type="entry name" value="HATPase_C_sf"/>
</dbReference>
<evidence type="ECO:0000313" key="10">
    <source>
        <dbReference type="Proteomes" id="UP001295684"/>
    </source>
</evidence>
<keyword evidence="3" id="KW-0597">Phosphoprotein</keyword>
<dbReference type="Pfam" id="PF02518">
    <property type="entry name" value="HATPase_c"/>
    <property type="match status" value="1"/>
</dbReference>
<accession>A0AAD1XUN8</accession>
<keyword evidence="6" id="KW-0472">Membrane</keyword>
<dbReference type="PANTHER" id="PTHR43047">
    <property type="entry name" value="TWO-COMPONENT HISTIDINE PROTEIN KINASE"/>
    <property type="match status" value="1"/>
</dbReference>
<reference evidence="9" key="1">
    <citation type="submission" date="2023-07" db="EMBL/GenBank/DDBJ databases">
        <authorList>
            <consortium name="AG Swart"/>
            <person name="Singh M."/>
            <person name="Singh A."/>
            <person name="Seah K."/>
            <person name="Emmerich C."/>
        </authorList>
    </citation>
    <scope>NUCLEOTIDE SEQUENCE</scope>
    <source>
        <strain evidence="9">DP1</strain>
    </source>
</reference>
<evidence type="ECO:0000256" key="7">
    <source>
        <dbReference type="SAM" id="SignalP"/>
    </source>
</evidence>
<dbReference type="EMBL" id="CAMPGE010020532">
    <property type="protein sequence ID" value="CAI2378767.1"/>
    <property type="molecule type" value="Genomic_DNA"/>
</dbReference>
<dbReference type="Proteomes" id="UP001295684">
    <property type="component" value="Unassembled WGS sequence"/>
</dbReference>
<dbReference type="InterPro" id="IPR004358">
    <property type="entry name" value="Sig_transdc_His_kin-like_C"/>
</dbReference>
<dbReference type="InterPro" id="IPR003594">
    <property type="entry name" value="HATPase_dom"/>
</dbReference>
<evidence type="ECO:0000256" key="6">
    <source>
        <dbReference type="SAM" id="Phobius"/>
    </source>
</evidence>